<reference evidence="1" key="1">
    <citation type="submission" date="2020-10" db="EMBL/GenBank/DDBJ databases">
        <authorList>
            <person name="Castelo-Branco R."/>
            <person name="Eusebio N."/>
            <person name="Adriana R."/>
            <person name="Vieira A."/>
            <person name="Brugerolle De Fraissinette N."/>
            <person name="Rezende De Castro R."/>
            <person name="Schneider M.P."/>
            <person name="Vasconcelos V."/>
            <person name="Leao P.N."/>
        </authorList>
    </citation>
    <scope>NUCLEOTIDE SEQUENCE</scope>
    <source>
        <strain evidence="1">LEGE 11480</strain>
    </source>
</reference>
<name>A0A928VLV1_9CYAN</name>
<accession>A0A928VLV1</accession>
<sequence length="174" mass="19125">MLKLKSKRKRLLYVSGLITVAGLLVGAKAIHFISRSQAISDCPASVAGQAMAAADSKLHPLKVVVEPWEGRHNVYGVFVIPKGHRSDRFVTITFDDRQTYCGSIVPVDPSWVNMKVQPGQQVVLGLLRTRTAIWLLTNGKKSQLEQPASWTLSTQKPTYSRVSNSAAEMPTSTH</sequence>
<keyword evidence="2" id="KW-1185">Reference proteome</keyword>
<evidence type="ECO:0000313" key="1">
    <source>
        <dbReference type="EMBL" id="MBE9028224.1"/>
    </source>
</evidence>
<dbReference type="RefSeq" id="WP_264323041.1">
    <property type="nucleotide sequence ID" value="NZ_JADEXQ010000001.1"/>
</dbReference>
<dbReference type="EMBL" id="JADEXQ010000001">
    <property type="protein sequence ID" value="MBE9028224.1"/>
    <property type="molecule type" value="Genomic_DNA"/>
</dbReference>
<comment type="caution">
    <text evidence="1">The sequence shown here is derived from an EMBL/GenBank/DDBJ whole genome shotgun (WGS) entry which is preliminary data.</text>
</comment>
<evidence type="ECO:0000313" key="2">
    <source>
        <dbReference type="Proteomes" id="UP000625316"/>
    </source>
</evidence>
<dbReference type="AlphaFoldDB" id="A0A928VLV1"/>
<organism evidence="1 2">
    <name type="scientific">Romeriopsis navalis LEGE 11480</name>
    <dbReference type="NCBI Taxonomy" id="2777977"/>
    <lineage>
        <taxon>Bacteria</taxon>
        <taxon>Bacillati</taxon>
        <taxon>Cyanobacteriota</taxon>
        <taxon>Cyanophyceae</taxon>
        <taxon>Leptolyngbyales</taxon>
        <taxon>Leptolyngbyaceae</taxon>
        <taxon>Romeriopsis</taxon>
        <taxon>Romeriopsis navalis</taxon>
    </lineage>
</organism>
<protein>
    <submittedName>
        <fullName evidence="1">Uncharacterized protein</fullName>
    </submittedName>
</protein>
<gene>
    <name evidence="1" type="ORF">IQ266_00455</name>
</gene>
<proteinExistence type="predicted"/>
<dbReference type="Proteomes" id="UP000625316">
    <property type="component" value="Unassembled WGS sequence"/>
</dbReference>